<keyword evidence="3" id="KW-1185">Reference proteome</keyword>
<sequence length="300" mass="33740">MDSLRREKSEVLGILREKHSKTLQLIKVRTPKSQDKRTIVHSPTPRKSKRTLFSTPQKNDFGESHAKISLQKADQMEIPCVETLKSAPENQKAMSITELGYPNARALLNDDAIPDVPWATNKESTTRSNKTSRPYGAYRKRRRLEVLEELMKEEENIDAGNESNNLQNTSADILKNTSADISKNSSADNSISISADNSHELRDETSHELRNSTSSDSSTFESNSCTADKAVQVFIPDRSSKVKNRARRIQTGRSYIDVKTTDSQVQCDEVRLCCNCLKSMESNGGIESVKSEDRSTYMIF</sequence>
<proteinExistence type="predicted"/>
<dbReference type="AlphaFoldDB" id="A0A8W8JTP6"/>
<dbReference type="Proteomes" id="UP000005408">
    <property type="component" value="Unassembled WGS sequence"/>
</dbReference>
<accession>A0A8W8JTP6</accession>
<feature type="region of interest" description="Disordered" evidence="1">
    <location>
        <begin position="182"/>
        <end position="222"/>
    </location>
</feature>
<feature type="compositionally biased region" description="Basic and acidic residues" evidence="1">
    <location>
        <begin position="197"/>
        <end position="210"/>
    </location>
</feature>
<evidence type="ECO:0000313" key="2">
    <source>
        <dbReference type="EnsemblMetazoa" id="G203.5:cds"/>
    </source>
</evidence>
<organism evidence="2 3">
    <name type="scientific">Magallana gigas</name>
    <name type="common">Pacific oyster</name>
    <name type="synonym">Crassostrea gigas</name>
    <dbReference type="NCBI Taxonomy" id="29159"/>
    <lineage>
        <taxon>Eukaryota</taxon>
        <taxon>Metazoa</taxon>
        <taxon>Spiralia</taxon>
        <taxon>Lophotrochozoa</taxon>
        <taxon>Mollusca</taxon>
        <taxon>Bivalvia</taxon>
        <taxon>Autobranchia</taxon>
        <taxon>Pteriomorphia</taxon>
        <taxon>Ostreida</taxon>
        <taxon>Ostreoidea</taxon>
        <taxon>Ostreidae</taxon>
        <taxon>Magallana</taxon>
    </lineage>
</organism>
<feature type="region of interest" description="Disordered" evidence="1">
    <location>
        <begin position="30"/>
        <end position="61"/>
    </location>
</feature>
<feature type="compositionally biased region" description="Low complexity" evidence="1">
    <location>
        <begin position="212"/>
        <end position="222"/>
    </location>
</feature>
<feature type="compositionally biased region" description="Low complexity" evidence="1">
    <location>
        <begin position="182"/>
        <end position="196"/>
    </location>
</feature>
<name>A0A8W8JTP6_MAGGI</name>
<protein>
    <submittedName>
        <fullName evidence="2">Uncharacterized protein</fullName>
    </submittedName>
</protein>
<evidence type="ECO:0000313" key="3">
    <source>
        <dbReference type="Proteomes" id="UP000005408"/>
    </source>
</evidence>
<reference evidence="2" key="1">
    <citation type="submission" date="2022-08" db="UniProtKB">
        <authorList>
            <consortium name="EnsemblMetazoa"/>
        </authorList>
    </citation>
    <scope>IDENTIFICATION</scope>
    <source>
        <strain evidence="2">05x7-T-G4-1.051#20</strain>
    </source>
</reference>
<dbReference type="EnsemblMetazoa" id="G203.5">
    <property type="protein sequence ID" value="G203.5:cds"/>
    <property type="gene ID" value="G203"/>
</dbReference>
<evidence type="ECO:0000256" key="1">
    <source>
        <dbReference type="SAM" id="MobiDB-lite"/>
    </source>
</evidence>